<dbReference type="SUPFAM" id="SSF46955">
    <property type="entry name" value="Putative DNA-binding domain"/>
    <property type="match status" value="1"/>
</dbReference>
<proteinExistence type="predicted"/>
<keyword evidence="2" id="KW-0238">DNA-binding</keyword>
<dbReference type="InterPro" id="IPR011791">
    <property type="entry name" value="CadR-PbrR"/>
</dbReference>
<protein>
    <submittedName>
        <fullName evidence="5">Cd(II)/Pb(II)-responsive transcriptional regulator</fullName>
    </submittedName>
</protein>
<keyword evidence="6" id="KW-1185">Reference proteome</keyword>
<reference evidence="6" key="1">
    <citation type="submission" date="2016-10" db="EMBL/GenBank/DDBJ databases">
        <authorList>
            <person name="Varghese N."/>
            <person name="Submissions S."/>
        </authorList>
    </citation>
    <scope>NUCLEOTIDE SEQUENCE [LARGE SCALE GENOMIC DNA]</scope>
    <source>
        <strain evidence="6">ANC 5076</strain>
    </source>
</reference>
<dbReference type="InterPro" id="IPR000551">
    <property type="entry name" value="MerR-type_HTH_dom"/>
</dbReference>
<dbReference type="Proteomes" id="UP000182827">
    <property type="component" value="Unassembled WGS sequence"/>
</dbReference>
<dbReference type="Pfam" id="PF00376">
    <property type="entry name" value="MerR"/>
    <property type="match status" value="1"/>
</dbReference>
<dbReference type="GO" id="GO:0045893">
    <property type="term" value="P:positive regulation of DNA-templated transcription"/>
    <property type="evidence" value="ECO:0007669"/>
    <property type="project" value="InterPro"/>
</dbReference>
<dbReference type="GO" id="GO:0003677">
    <property type="term" value="F:DNA binding"/>
    <property type="evidence" value="ECO:0007669"/>
    <property type="project" value="UniProtKB-KW"/>
</dbReference>
<dbReference type="AlphaFoldDB" id="A0A1I6SI35"/>
<dbReference type="GO" id="GO:0046872">
    <property type="term" value="F:metal ion binding"/>
    <property type="evidence" value="ECO:0007669"/>
    <property type="project" value="InterPro"/>
</dbReference>
<evidence type="ECO:0000256" key="3">
    <source>
        <dbReference type="ARBA" id="ARBA00023163"/>
    </source>
</evidence>
<evidence type="ECO:0000256" key="2">
    <source>
        <dbReference type="ARBA" id="ARBA00023125"/>
    </source>
</evidence>
<dbReference type="PANTHER" id="PTHR30204">
    <property type="entry name" value="REDOX-CYCLING DRUG-SENSING TRANSCRIPTIONAL ACTIVATOR SOXR"/>
    <property type="match status" value="1"/>
</dbReference>
<dbReference type="Pfam" id="PF09278">
    <property type="entry name" value="MerR-DNA-bind"/>
    <property type="match status" value="1"/>
</dbReference>
<dbReference type="SMART" id="SM00422">
    <property type="entry name" value="HTH_MERR"/>
    <property type="match status" value="1"/>
</dbReference>
<dbReference type="PANTHER" id="PTHR30204:SF92">
    <property type="entry name" value="HTH-TYPE TRANSCRIPTIONAL REGULATOR ZNTR"/>
    <property type="match status" value="1"/>
</dbReference>
<dbReference type="Gene3D" id="1.10.1660.10">
    <property type="match status" value="1"/>
</dbReference>
<evidence type="ECO:0000259" key="4">
    <source>
        <dbReference type="PROSITE" id="PS50937"/>
    </source>
</evidence>
<gene>
    <name evidence="5" type="ORF">SAMN05444586_1007129</name>
</gene>
<accession>A0A1I6SI35</accession>
<organism evidence="5 6">
    <name type="scientific">Acinetobacter bohemicus</name>
    <dbReference type="NCBI Taxonomy" id="1435036"/>
    <lineage>
        <taxon>Bacteria</taxon>
        <taxon>Pseudomonadati</taxon>
        <taxon>Pseudomonadota</taxon>
        <taxon>Gammaproteobacteria</taxon>
        <taxon>Moraxellales</taxon>
        <taxon>Moraxellaceae</taxon>
        <taxon>Acinetobacter</taxon>
    </lineage>
</organism>
<dbReference type="CDD" id="cd04784">
    <property type="entry name" value="HTH_CadR-PbrR"/>
    <property type="match status" value="1"/>
</dbReference>
<evidence type="ECO:0000313" key="5">
    <source>
        <dbReference type="EMBL" id="SFS76631.1"/>
    </source>
</evidence>
<dbReference type="RefSeq" id="WP_074945392.1">
    <property type="nucleotide sequence ID" value="NZ_FOZU01000007.1"/>
</dbReference>
<feature type="domain" description="HTH merR-type" evidence="4">
    <location>
        <begin position="7"/>
        <end position="76"/>
    </location>
</feature>
<sequence length="138" mass="16441">MMNTIKNYLIRDLAQKTHLSTDTIRFYEKKQLIQPCFRGDNNYRYYDDEALKRLIFIKRCRALDMSLQEIRHLVELVKQPQAGCQVVDQMIEQHIQQVEEKIAELQTFYTQLQDLRKSCSSDTTIDHCQILKQLKATE</sequence>
<dbReference type="InterPro" id="IPR015358">
    <property type="entry name" value="Tscrpt_reg_MerR_DNA-bd"/>
</dbReference>
<dbReference type="GO" id="GO:0003700">
    <property type="term" value="F:DNA-binding transcription factor activity"/>
    <property type="evidence" value="ECO:0007669"/>
    <property type="project" value="InterPro"/>
</dbReference>
<name>A0A1I6SI35_9GAMM</name>
<keyword evidence="3" id="KW-0804">Transcription</keyword>
<dbReference type="EMBL" id="FOZU01000007">
    <property type="protein sequence ID" value="SFS76631.1"/>
    <property type="molecule type" value="Genomic_DNA"/>
</dbReference>
<evidence type="ECO:0000256" key="1">
    <source>
        <dbReference type="ARBA" id="ARBA00023015"/>
    </source>
</evidence>
<dbReference type="PROSITE" id="PS50937">
    <property type="entry name" value="HTH_MERR_2"/>
    <property type="match status" value="1"/>
</dbReference>
<dbReference type="InterPro" id="IPR009061">
    <property type="entry name" value="DNA-bd_dom_put_sf"/>
</dbReference>
<keyword evidence="1" id="KW-0805">Transcription regulation</keyword>
<dbReference type="PRINTS" id="PR00040">
    <property type="entry name" value="HTHMERR"/>
</dbReference>
<dbReference type="InterPro" id="IPR047057">
    <property type="entry name" value="MerR_fam"/>
</dbReference>
<evidence type="ECO:0000313" key="6">
    <source>
        <dbReference type="Proteomes" id="UP000182827"/>
    </source>
</evidence>